<name>A0A511HNW2_9BACT</name>
<accession>A0A511HNW2</accession>
<dbReference type="Proteomes" id="UP000198717">
    <property type="component" value="Unassembled WGS sequence"/>
</dbReference>
<dbReference type="AlphaFoldDB" id="A0A511HNW2"/>
<reference evidence="2 3" key="1">
    <citation type="submission" date="2016-10" db="EMBL/GenBank/DDBJ databases">
        <authorList>
            <person name="Varghese N."/>
            <person name="Submissions S."/>
        </authorList>
    </citation>
    <scope>NUCLEOTIDE SEQUENCE [LARGE SCALE GENOMIC DNA]</scope>
    <source>
        <strain evidence="2 3">DSM 2260</strain>
    </source>
</reference>
<dbReference type="RefSeq" id="WP_143043275.1">
    <property type="nucleotide sequence ID" value="NZ_BJVY01000066.1"/>
</dbReference>
<dbReference type="EMBL" id="FNAJ01000033">
    <property type="protein sequence ID" value="SDF34663.1"/>
    <property type="molecule type" value="Genomic_DNA"/>
</dbReference>
<proteinExistence type="predicted"/>
<evidence type="ECO:0000313" key="3">
    <source>
        <dbReference type="Proteomes" id="UP000198717"/>
    </source>
</evidence>
<evidence type="ECO:0000313" key="1">
    <source>
        <dbReference type="EMBL" id="GEL75278.1"/>
    </source>
</evidence>
<organism evidence="1 4">
    <name type="scientific">Myxococcus virescens</name>
    <dbReference type="NCBI Taxonomy" id="83456"/>
    <lineage>
        <taxon>Bacteria</taxon>
        <taxon>Pseudomonadati</taxon>
        <taxon>Myxococcota</taxon>
        <taxon>Myxococcia</taxon>
        <taxon>Myxococcales</taxon>
        <taxon>Cystobacterineae</taxon>
        <taxon>Myxococcaceae</taxon>
        <taxon>Myxococcus</taxon>
    </lineage>
</organism>
<reference evidence="1 4" key="2">
    <citation type="submission" date="2019-07" db="EMBL/GenBank/DDBJ databases">
        <title>Whole genome shotgun sequence of Myxococcus virescens NBRC 100334.</title>
        <authorList>
            <person name="Hosoyama A."/>
            <person name="Uohara A."/>
            <person name="Ohji S."/>
            <person name="Ichikawa N."/>
        </authorList>
    </citation>
    <scope>NUCLEOTIDE SEQUENCE [LARGE SCALE GENOMIC DNA]</scope>
    <source>
        <strain evidence="1 4">NBRC 100334</strain>
    </source>
</reference>
<dbReference type="Proteomes" id="UP000321224">
    <property type="component" value="Unassembled WGS sequence"/>
</dbReference>
<keyword evidence="3" id="KW-1185">Reference proteome</keyword>
<comment type="caution">
    <text evidence="1">The sequence shown here is derived from an EMBL/GenBank/DDBJ whole genome shotgun (WGS) entry which is preliminary data.</text>
</comment>
<sequence>MKPKTVESIPAISNVHELPVVRPSARAAETTPRLALSPVETASVTQLLAGGEEAMLDHVRARAGAFASADGDGVRLRSLARSAALAEAQMGQMSALLSAALAQRDELGAKLLDKLLTSATKRFTMLMDELRAERQGGRRSVLVVGAAQHVHVGAGE</sequence>
<evidence type="ECO:0000313" key="4">
    <source>
        <dbReference type="Proteomes" id="UP000321224"/>
    </source>
</evidence>
<evidence type="ECO:0000313" key="2">
    <source>
        <dbReference type="EMBL" id="SDF34663.1"/>
    </source>
</evidence>
<dbReference type="EMBL" id="BJVY01000066">
    <property type="protein sequence ID" value="GEL75278.1"/>
    <property type="molecule type" value="Genomic_DNA"/>
</dbReference>
<protein>
    <submittedName>
        <fullName evidence="1">Uncharacterized protein</fullName>
    </submittedName>
</protein>
<gene>
    <name evidence="1" type="ORF">MVI01_70620</name>
    <name evidence="2" type="ORF">SAMN04488504_1336</name>
</gene>